<sequence length="144" mass="15541">MAENNISVRFDVDASDFSAAGEASTKLKKMLRQLSVDPEVIRKVAVAMYEGEINMVIHANGGHIDVEITPEYIKMILADNGPGIADISLAMKEGYSTAADSVRELGFGAGMGLPNMKKYTDEMHITTELGKGTTIEMLVKNNAC</sequence>
<evidence type="ECO:0000259" key="1">
    <source>
        <dbReference type="Pfam" id="PF13581"/>
    </source>
</evidence>
<evidence type="ECO:0000313" key="3">
    <source>
        <dbReference type="Proteomes" id="UP000647416"/>
    </source>
</evidence>
<keyword evidence="2" id="KW-0067">ATP-binding</keyword>
<dbReference type="AlphaFoldDB" id="A0A926IS75"/>
<dbReference type="InterPro" id="IPR036890">
    <property type="entry name" value="HATPase_C_sf"/>
</dbReference>
<dbReference type="GO" id="GO:0005524">
    <property type="term" value="F:ATP binding"/>
    <property type="evidence" value="ECO:0007669"/>
    <property type="project" value="UniProtKB-KW"/>
</dbReference>
<dbReference type="SUPFAM" id="SSF55874">
    <property type="entry name" value="ATPase domain of HSP90 chaperone/DNA topoisomerase II/histidine kinase"/>
    <property type="match status" value="1"/>
</dbReference>
<protein>
    <submittedName>
        <fullName evidence="2">ATP-binding protein</fullName>
    </submittedName>
</protein>
<keyword evidence="2" id="KW-0547">Nucleotide-binding</keyword>
<dbReference type="InterPro" id="IPR003594">
    <property type="entry name" value="HATPase_dom"/>
</dbReference>
<dbReference type="RefSeq" id="WP_178348325.1">
    <property type="nucleotide sequence ID" value="NZ_JACRTE010000002.1"/>
</dbReference>
<proteinExistence type="predicted"/>
<dbReference type="Gene3D" id="3.30.565.10">
    <property type="entry name" value="Histidine kinase-like ATPase, C-terminal domain"/>
    <property type="match status" value="1"/>
</dbReference>
<comment type="caution">
    <text evidence="2">The sequence shown here is derived from an EMBL/GenBank/DDBJ whole genome shotgun (WGS) entry which is preliminary data.</text>
</comment>
<organism evidence="2 3">
    <name type="scientific">Qingrenia yutianensis</name>
    <dbReference type="NCBI Taxonomy" id="2763676"/>
    <lineage>
        <taxon>Bacteria</taxon>
        <taxon>Bacillati</taxon>
        <taxon>Bacillota</taxon>
        <taxon>Clostridia</taxon>
        <taxon>Eubacteriales</taxon>
        <taxon>Oscillospiraceae</taxon>
        <taxon>Qingrenia</taxon>
    </lineage>
</organism>
<dbReference type="Pfam" id="PF13581">
    <property type="entry name" value="HATPase_c_2"/>
    <property type="match status" value="1"/>
</dbReference>
<name>A0A926IS75_9FIRM</name>
<accession>A0A926IS75</accession>
<gene>
    <name evidence="2" type="ORF">H8706_02365</name>
</gene>
<dbReference type="EMBL" id="JACRTE010000002">
    <property type="protein sequence ID" value="MBC8595711.1"/>
    <property type="molecule type" value="Genomic_DNA"/>
</dbReference>
<keyword evidence="3" id="KW-1185">Reference proteome</keyword>
<evidence type="ECO:0000313" key="2">
    <source>
        <dbReference type="EMBL" id="MBC8595711.1"/>
    </source>
</evidence>
<feature type="domain" description="Histidine kinase/HSP90-like ATPase" evidence="1">
    <location>
        <begin position="20"/>
        <end position="137"/>
    </location>
</feature>
<dbReference type="Proteomes" id="UP000647416">
    <property type="component" value="Unassembled WGS sequence"/>
</dbReference>
<reference evidence="2" key="1">
    <citation type="submission" date="2020-08" db="EMBL/GenBank/DDBJ databases">
        <title>Genome public.</title>
        <authorList>
            <person name="Liu C."/>
            <person name="Sun Q."/>
        </authorList>
    </citation>
    <scope>NUCLEOTIDE SEQUENCE</scope>
    <source>
        <strain evidence="2">NSJ-50</strain>
    </source>
</reference>